<dbReference type="EMBL" id="NHYE01005361">
    <property type="protein sequence ID" value="PPQ74136.1"/>
    <property type="molecule type" value="Genomic_DNA"/>
</dbReference>
<feature type="region of interest" description="Disordered" evidence="1">
    <location>
        <begin position="28"/>
        <end position="62"/>
    </location>
</feature>
<keyword evidence="3" id="KW-1185">Reference proteome</keyword>
<evidence type="ECO:0000313" key="3">
    <source>
        <dbReference type="Proteomes" id="UP000284706"/>
    </source>
</evidence>
<feature type="compositionally biased region" description="Polar residues" evidence="1">
    <location>
        <begin position="388"/>
        <end position="399"/>
    </location>
</feature>
<dbReference type="InParanoid" id="A0A409W6K2"/>
<protein>
    <submittedName>
        <fullName evidence="2">Uncharacterized protein</fullName>
    </submittedName>
</protein>
<proteinExistence type="predicted"/>
<comment type="caution">
    <text evidence="2">The sequence shown here is derived from an EMBL/GenBank/DDBJ whole genome shotgun (WGS) entry which is preliminary data.</text>
</comment>
<feature type="region of interest" description="Disordered" evidence="1">
    <location>
        <begin position="388"/>
        <end position="412"/>
    </location>
</feature>
<evidence type="ECO:0000313" key="2">
    <source>
        <dbReference type="EMBL" id="PPQ74136.1"/>
    </source>
</evidence>
<accession>A0A409W6K2</accession>
<dbReference type="Proteomes" id="UP000284706">
    <property type="component" value="Unassembled WGS sequence"/>
</dbReference>
<dbReference type="AlphaFoldDB" id="A0A409W6K2"/>
<gene>
    <name evidence="2" type="ORF">CVT26_007179</name>
</gene>
<reference evidence="2 3" key="1">
    <citation type="journal article" date="2018" name="Evol. Lett.">
        <title>Horizontal gene cluster transfer increased hallucinogenic mushroom diversity.</title>
        <authorList>
            <person name="Reynolds H.T."/>
            <person name="Vijayakumar V."/>
            <person name="Gluck-Thaler E."/>
            <person name="Korotkin H.B."/>
            <person name="Matheny P.B."/>
            <person name="Slot J.C."/>
        </authorList>
    </citation>
    <scope>NUCLEOTIDE SEQUENCE [LARGE SCALE GENOMIC DNA]</scope>
    <source>
        <strain evidence="2 3">SRW20</strain>
    </source>
</reference>
<feature type="region of interest" description="Disordered" evidence="1">
    <location>
        <begin position="522"/>
        <end position="543"/>
    </location>
</feature>
<name>A0A409W6K2_9AGAR</name>
<organism evidence="2 3">
    <name type="scientific">Gymnopilus dilepis</name>
    <dbReference type="NCBI Taxonomy" id="231916"/>
    <lineage>
        <taxon>Eukaryota</taxon>
        <taxon>Fungi</taxon>
        <taxon>Dikarya</taxon>
        <taxon>Basidiomycota</taxon>
        <taxon>Agaricomycotina</taxon>
        <taxon>Agaricomycetes</taxon>
        <taxon>Agaricomycetidae</taxon>
        <taxon>Agaricales</taxon>
        <taxon>Agaricineae</taxon>
        <taxon>Hymenogastraceae</taxon>
        <taxon>Gymnopilus</taxon>
    </lineage>
</organism>
<evidence type="ECO:0000256" key="1">
    <source>
        <dbReference type="SAM" id="MobiDB-lite"/>
    </source>
</evidence>
<sequence length="578" mass="62157">MVHPATRTVPLDDPATSSLGVAKVNWMRHAQSPSTSPREEGSAVDLGSPFPHPRAHTARHPSTLCKRARGSPALGVVSSLGHATELAVVSSVDDHSHFHSSLCFIRSPLPSSRSLSQRVAEDSSTYASHEYQWGSVTSSCIGIVDSAHTLRLSTLIAHGVSAPLTRCLLRKRSPPSFLIMSTITSPFNARAHHFGVFKTIAFVQPFIHLIADSPRVCSTDQLRHVRTPLASFERAYSVATRLQSSSTSTRRRSDLTFFLSSPQDALEVFPLARVTGGAYIDLGNLILHGGSSGSSALTPETDEVLETVLPHLLDAIAESDRQSQHSTWAAHVTELAGASPTKKMLGFQPPVGQRKPLGCSFSSSLMISSGRRAPHTYSFRPPDPLSTQHTSFHTSTCGMSSDPHRSNTTSSIRTLPSPLSGLCSSLLAPFAIWEYAILHLSFLSTGFLKPPLARMLTPQLTLGVRSGRDGGLGSGPTSPAASARPSCISSTFGPTFLVELHTAAHTYSSSKNYLQLRRSMSSFENGAPSSPRLPTLHPSTPRTWTQDTDAQIPAYTQPNECSLKPRWPIQTPTAVSTG</sequence>